<accession>A0ABW8CFF5</accession>
<evidence type="ECO:0000256" key="1">
    <source>
        <dbReference type="SAM" id="MobiDB-lite"/>
    </source>
</evidence>
<feature type="region of interest" description="Disordered" evidence="1">
    <location>
        <begin position="53"/>
        <end position="106"/>
    </location>
</feature>
<gene>
    <name evidence="3" type="ORF">ACIGXA_32215</name>
</gene>
<feature type="compositionally biased region" description="Low complexity" evidence="1">
    <location>
        <begin position="62"/>
        <end position="106"/>
    </location>
</feature>
<keyword evidence="4" id="KW-1185">Reference proteome</keyword>
<dbReference type="EMBL" id="JBITYG010000011">
    <property type="protein sequence ID" value="MFI9105184.1"/>
    <property type="molecule type" value="Genomic_DNA"/>
</dbReference>
<keyword evidence="2" id="KW-1133">Transmembrane helix</keyword>
<reference evidence="3 4" key="1">
    <citation type="submission" date="2024-10" db="EMBL/GenBank/DDBJ databases">
        <title>The Natural Products Discovery Center: Release of the First 8490 Sequenced Strains for Exploring Actinobacteria Biosynthetic Diversity.</title>
        <authorList>
            <person name="Kalkreuter E."/>
            <person name="Kautsar S.A."/>
            <person name="Yang D."/>
            <person name="Bader C.D."/>
            <person name="Teijaro C.N."/>
            <person name="Fluegel L."/>
            <person name="Davis C.M."/>
            <person name="Simpson J.R."/>
            <person name="Lauterbach L."/>
            <person name="Steele A.D."/>
            <person name="Gui C."/>
            <person name="Meng S."/>
            <person name="Li G."/>
            <person name="Viehrig K."/>
            <person name="Ye F."/>
            <person name="Su P."/>
            <person name="Kiefer A.F."/>
            <person name="Nichols A."/>
            <person name="Cepeda A.J."/>
            <person name="Yan W."/>
            <person name="Fan B."/>
            <person name="Jiang Y."/>
            <person name="Adhikari A."/>
            <person name="Zheng C.-J."/>
            <person name="Schuster L."/>
            <person name="Cowan T.M."/>
            <person name="Smanski M.J."/>
            <person name="Chevrette M.G."/>
            <person name="De Carvalho L.P.S."/>
            <person name="Shen B."/>
        </authorList>
    </citation>
    <scope>NUCLEOTIDE SEQUENCE [LARGE SCALE GENOMIC DNA]</scope>
    <source>
        <strain evidence="3 4">NPDC053399</strain>
    </source>
</reference>
<protein>
    <recommendedName>
        <fullName evidence="5">Septum formation-related domain-containing protein</fullName>
    </recommendedName>
</protein>
<organism evidence="3 4">
    <name type="scientific">Streptomyces fildesensis</name>
    <dbReference type="NCBI Taxonomy" id="375757"/>
    <lineage>
        <taxon>Bacteria</taxon>
        <taxon>Bacillati</taxon>
        <taxon>Actinomycetota</taxon>
        <taxon>Actinomycetes</taxon>
        <taxon>Kitasatosporales</taxon>
        <taxon>Streptomycetaceae</taxon>
        <taxon>Streptomyces</taxon>
    </lineage>
</organism>
<feature type="transmembrane region" description="Helical" evidence="2">
    <location>
        <begin position="29"/>
        <end position="49"/>
    </location>
</feature>
<proteinExistence type="predicted"/>
<feature type="region of interest" description="Disordered" evidence="1">
    <location>
        <begin position="1"/>
        <end position="21"/>
    </location>
</feature>
<feature type="compositionally biased region" description="Gly residues" evidence="1">
    <location>
        <begin position="1"/>
        <end position="14"/>
    </location>
</feature>
<sequence length="226" mass="23278">MPPGGYGYPPGGGGYPPPPGGGNNNGRNAAIAIGAVVVVGAIIGGIVLASSGGDDKKPDALTSSSSSSSTSAFPTPTVTLPTDLPTLDIPTDLPTTGSTTSSPTPDLVPYVVLNPGKCFDHPGLDSSVSVVTTRSCSSPHDGEVVANETLTGSFTTETELQTKVLKLCEPDAKKRLARIPADGKTYYYYALYPSLMTYQIQKKDTISCSLTLSNKVDGKKLTKALP</sequence>
<evidence type="ECO:0000256" key="2">
    <source>
        <dbReference type="SAM" id="Phobius"/>
    </source>
</evidence>
<keyword evidence="2" id="KW-0812">Transmembrane</keyword>
<evidence type="ECO:0000313" key="3">
    <source>
        <dbReference type="EMBL" id="MFI9105184.1"/>
    </source>
</evidence>
<dbReference type="RefSeq" id="WP_250991439.1">
    <property type="nucleotide sequence ID" value="NZ_JBITYG010000011.1"/>
</dbReference>
<evidence type="ECO:0000313" key="4">
    <source>
        <dbReference type="Proteomes" id="UP001614394"/>
    </source>
</evidence>
<comment type="caution">
    <text evidence="3">The sequence shown here is derived from an EMBL/GenBank/DDBJ whole genome shotgun (WGS) entry which is preliminary data.</text>
</comment>
<keyword evidence="2" id="KW-0472">Membrane</keyword>
<evidence type="ECO:0008006" key="5">
    <source>
        <dbReference type="Google" id="ProtNLM"/>
    </source>
</evidence>
<name>A0ABW8CFF5_9ACTN</name>
<dbReference type="Proteomes" id="UP001614394">
    <property type="component" value="Unassembled WGS sequence"/>
</dbReference>